<dbReference type="PANTHER" id="PTHR31170">
    <property type="entry name" value="BNAC04G53230D PROTEIN"/>
    <property type="match status" value="1"/>
</dbReference>
<dbReference type="OrthoDB" id="785554at2759"/>
<accession>A0A8K0N0K6</accession>
<organism evidence="2 3">
    <name type="scientific">Cocos nucifera</name>
    <name type="common">Coconut palm</name>
    <dbReference type="NCBI Taxonomy" id="13894"/>
    <lineage>
        <taxon>Eukaryota</taxon>
        <taxon>Viridiplantae</taxon>
        <taxon>Streptophyta</taxon>
        <taxon>Embryophyta</taxon>
        <taxon>Tracheophyta</taxon>
        <taxon>Spermatophyta</taxon>
        <taxon>Magnoliopsida</taxon>
        <taxon>Liliopsida</taxon>
        <taxon>Arecaceae</taxon>
        <taxon>Arecoideae</taxon>
        <taxon>Cocoseae</taxon>
        <taxon>Attaleinae</taxon>
        <taxon>Cocos</taxon>
    </lineage>
</organism>
<dbReference type="Pfam" id="PF03140">
    <property type="entry name" value="DUF247"/>
    <property type="match status" value="1"/>
</dbReference>
<dbReference type="EMBL" id="CM017875">
    <property type="protein sequence ID" value="KAG1338808.1"/>
    <property type="molecule type" value="Genomic_DNA"/>
</dbReference>
<feature type="region of interest" description="Disordered" evidence="1">
    <location>
        <begin position="1"/>
        <end position="25"/>
    </location>
</feature>
<proteinExistence type="predicted"/>
<protein>
    <submittedName>
        <fullName evidence="2">Putative UPF0481 protein</fullName>
    </submittedName>
</protein>
<comment type="caution">
    <text evidence="2">The sequence shown here is derived from an EMBL/GenBank/DDBJ whole genome shotgun (WGS) entry which is preliminary data.</text>
</comment>
<dbReference type="PANTHER" id="PTHR31170:SF25">
    <property type="entry name" value="BNAA09G04570D PROTEIN"/>
    <property type="match status" value="1"/>
</dbReference>
<name>A0A8K0N0K6_COCNU</name>
<feature type="compositionally biased region" description="Polar residues" evidence="1">
    <location>
        <begin position="10"/>
        <end position="19"/>
    </location>
</feature>
<evidence type="ECO:0000313" key="2">
    <source>
        <dbReference type="EMBL" id="KAG1338808.1"/>
    </source>
</evidence>
<dbReference type="InterPro" id="IPR004158">
    <property type="entry name" value="DUF247_pln"/>
</dbReference>
<sequence>MYRTFPSPIIPTQNSTGKNQPKEMTQDQEAIAIDVDDAMVNSIKQKLHAFAAGEPTADQPFLFRVPDHVRESNKDHYEPRVVSIGPCHRGGKRLRAMEEHKWQYLRDFLARNPHIGLNRCIHEMKALEMRARRCYFERVDLSSDEFVEMLLLDGCFII</sequence>
<gene>
    <name evidence="2" type="ORF">COCNU_04G011140</name>
</gene>
<evidence type="ECO:0000256" key="1">
    <source>
        <dbReference type="SAM" id="MobiDB-lite"/>
    </source>
</evidence>
<reference evidence="2" key="1">
    <citation type="journal article" date="2017" name="Gigascience">
        <title>The genome draft of coconut (Cocos nucifera).</title>
        <authorList>
            <person name="Xiao Y."/>
            <person name="Xu P."/>
            <person name="Fan H."/>
            <person name="Baudouin L."/>
            <person name="Xia W."/>
            <person name="Bocs S."/>
            <person name="Xu J."/>
            <person name="Li Q."/>
            <person name="Guo A."/>
            <person name="Zhou L."/>
            <person name="Li J."/>
            <person name="Wu Y."/>
            <person name="Ma Z."/>
            <person name="Armero A."/>
            <person name="Issali A.E."/>
            <person name="Liu N."/>
            <person name="Peng M."/>
            <person name="Yang Y."/>
        </authorList>
    </citation>
    <scope>NUCLEOTIDE SEQUENCE</scope>
    <source>
        <tissue evidence="2">Spear leaf of Hainan Tall coconut</tissue>
    </source>
</reference>
<reference evidence="2" key="2">
    <citation type="submission" date="2019-07" db="EMBL/GenBank/DDBJ databases">
        <authorList>
            <person name="Yang Y."/>
            <person name="Bocs S."/>
            <person name="Baudouin L."/>
        </authorList>
    </citation>
    <scope>NUCLEOTIDE SEQUENCE</scope>
    <source>
        <tissue evidence="2">Spear leaf of Hainan Tall coconut</tissue>
    </source>
</reference>
<evidence type="ECO:0000313" key="3">
    <source>
        <dbReference type="Proteomes" id="UP000797356"/>
    </source>
</evidence>
<dbReference type="AlphaFoldDB" id="A0A8K0N0K6"/>
<dbReference type="Proteomes" id="UP000797356">
    <property type="component" value="Chromosome 4"/>
</dbReference>
<keyword evidence="3" id="KW-1185">Reference proteome</keyword>